<evidence type="ECO:0000259" key="2">
    <source>
        <dbReference type="Pfam" id="PF08021"/>
    </source>
</evidence>
<dbReference type="Pfam" id="PF04954">
    <property type="entry name" value="SIP"/>
    <property type="match status" value="1"/>
</dbReference>
<dbReference type="PANTHER" id="PTHR30157">
    <property type="entry name" value="FERRIC REDUCTASE, NADPH-DEPENDENT"/>
    <property type="match status" value="1"/>
</dbReference>
<sequence length="245" mass="26852">MRRTYISPNTVRITLGGFELLDFSYRGGDHRCSVFIPWPDEQARRWIVPSIADPWTGAAQYAFIAALSRPLRRRLTVRAFRPDLLEMDFDVVLHGDSPLSHWTREAGLGTSVRVIDEGRRYYISRDTRWQLLVADEAGAPAALAVAEATPETVPTTVYLEGASFGGEGDAIIGPHVTVIRLPRLEGNARAGQAVRAAVLDKATSMIPDKVGIAGERSFAKALCADLHAAGVPRKAIQAGTYWKAR</sequence>
<proteinExistence type="predicted"/>
<comment type="caution">
    <text evidence="3">The sequence shown here is derived from an EMBL/GenBank/DDBJ whole genome shotgun (WGS) entry which is preliminary data.</text>
</comment>
<dbReference type="Proteomes" id="UP001551658">
    <property type="component" value="Unassembled WGS sequence"/>
</dbReference>
<feature type="domain" description="Siderophore-interacting FAD-binding" evidence="2">
    <location>
        <begin position="2"/>
        <end position="116"/>
    </location>
</feature>
<dbReference type="InterPro" id="IPR013113">
    <property type="entry name" value="SIP_FAD-bd"/>
</dbReference>
<dbReference type="Pfam" id="PF08021">
    <property type="entry name" value="FAD_binding_9"/>
    <property type="match status" value="1"/>
</dbReference>
<reference evidence="3 4" key="1">
    <citation type="submission" date="2024-06" db="EMBL/GenBank/DDBJ databases">
        <title>The Natural Products Discovery Center: Release of the First 8490 Sequenced Strains for Exploring Actinobacteria Biosynthetic Diversity.</title>
        <authorList>
            <person name="Kalkreuter E."/>
            <person name="Kautsar S.A."/>
            <person name="Yang D."/>
            <person name="Bader C.D."/>
            <person name="Teijaro C.N."/>
            <person name="Fluegel L."/>
            <person name="Davis C.M."/>
            <person name="Simpson J.R."/>
            <person name="Lauterbach L."/>
            <person name="Steele A.D."/>
            <person name="Gui C."/>
            <person name="Meng S."/>
            <person name="Li G."/>
            <person name="Viehrig K."/>
            <person name="Ye F."/>
            <person name="Su P."/>
            <person name="Kiefer A.F."/>
            <person name="Nichols A."/>
            <person name="Cepeda A.J."/>
            <person name="Yan W."/>
            <person name="Fan B."/>
            <person name="Jiang Y."/>
            <person name="Adhikari A."/>
            <person name="Zheng C.-J."/>
            <person name="Schuster L."/>
            <person name="Cowan T.M."/>
            <person name="Smanski M.J."/>
            <person name="Chevrette M.G."/>
            <person name="De Carvalho L.P.S."/>
            <person name="Shen B."/>
        </authorList>
    </citation>
    <scope>NUCLEOTIDE SEQUENCE [LARGE SCALE GENOMIC DNA]</scope>
    <source>
        <strain evidence="3 4">NPDC050671</strain>
    </source>
</reference>
<dbReference type="InterPro" id="IPR039261">
    <property type="entry name" value="FNR_nucleotide-bd"/>
</dbReference>
<evidence type="ECO:0000313" key="4">
    <source>
        <dbReference type="Proteomes" id="UP001551658"/>
    </source>
</evidence>
<dbReference type="PANTHER" id="PTHR30157:SF0">
    <property type="entry name" value="NADPH-DEPENDENT FERRIC-CHELATE REDUCTASE"/>
    <property type="match status" value="1"/>
</dbReference>
<dbReference type="InterPro" id="IPR007037">
    <property type="entry name" value="SIP_rossman_dom"/>
</dbReference>
<dbReference type="EMBL" id="JBFAIH010000019">
    <property type="protein sequence ID" value="MEV0366468.1"/>
    <property type="molecule type" value="Genomic_DNA"/>
</dbReference>
<dbReference type="InterPro" id="IPR039374">
    <property type="entry name" value="SIP_fam"/>
</dbReference>
<gene>
    <name evidence="3" type="ORF">AB0H72_27610</name>
</gene>
<evidence type="ECO:0000313" key="3">
    <source>
        <dbReference type="EMBL" id="MEV0366468.1"/>
    </source>
</evidence>
<evidence type="ECO:0000259" key="1">
    <source>
        <dbReference type="Pfam" id="PF04954"/>
    </source>
</evidence>
<dbReference type="Gene3D" id="2.40.30.10">
    <property type="entry name" value="Translation factors"/>
    <property type="match status" value="1"/>
</dbReference>
<organism evidence="3 4">
    <name type="scientific">Nocardia fusca</name>
    <dbReference type="NCBI Taxonomy" id="941183"/>
    <lineage>
        <taxon>Bacteria</taxon>
        <taxon>Bacillati</taxon>
        <taxon>Actinomycetota</taxon>
        <taxon>Actinomycetes</taxon>
        <taxon>Mycobacteriales</taxon>
        <taxon>Nocardiaceae</taxon>
        <taxon>Nocardia</taxon>
    </lineage>
</organism>
<dbReference type="RefSeq" id="WP_357984504.1">
    <property type="nucleotide sequence ID" value="NZ_JBFAIH010000019.1"/>
</dbReference>
<accession>A0ABV3FFH4</accession>
<name>A0ABV3FFH4_9NOCA</name>
<protein>
    <submittedName>
        <fullName evidence="3">Siderophore-interacting protein</fullName>
    </submittedName>
</protein>
<feature type="domain" description="SIP-like Rossmann fold" evidence="1">
    <location>
        <begin position="128"/>
        <end position="244"/>
    </location>
</feature>
<dbReference type="CDD" id="cd06193">
    <property type="entry name" value="siderophore_interacting"/>
    <property type="match status" value="1"/>
</dbReference>
<dbReference type="Gene3D" id="3.40.50.80">
    <property type="entry name" value="Nucleotide-binding domain of ferredoxin-NADP reductase (FNR) module"/>
    <property type="match status" value="1"/>
</dbReference>
<keyword evidence="4" id="KW-1185">Reference proteome</keyword>